<accession>A0A840PP60</accession>
<evidence type="ECO:0000313" key="1">
    <source>
        <dbReference type="EMBL" id="MBB5138857.1"/>
    </source>
</evidence>
<organism evidence="1 2">
    <name type="scientific">Thermocatellispora tengchongensis</name>
    <dbReference type="NCBI Taxonomy" id="1073253"/>
    <lineage>
        <taxon>Bacteria</taxon>
        <taxon>Bacillati</taxon>
        <taxon>Actinomycetota</taxon>
        <taxon>Actinomycetes</taxon>
        <taxon>Streptosporangiales</taxon>
        <taxon>Streptosporangiaceae</taxon>
        <taxon>Thermocatellispora</taxon>
    </lineage>
</organism>
<keyword evidence="2" id="KW-1185">Reference proteome</keyword>
<name>A0A840PP60_9ACTN</name>
<reference evidence="1 2" key="1">
    <citation type="submission" date="2020-08" db="EMBL/GenBank/DDBJ databases">
        <title>Genomic Encyclopedia of Type Strains, Phase IV (KMG-IV): sequencing the most valuable type-strain genomes for metagenomic binning, comparative biology and taxonomic classification.</title>
        <authorList>
            <person name="Goeker M."/>
        </authorList>
    </citation>
    <scope>NUCLEOTIDE SEQUENCE [LARGE SCALE GENOMIC DNA]</scope>
    <source>
        <strain evidence="1 2">DSM 45615</strain>
    </source>
</reference>
<dbReference type="AlphaFoldDB" id="A0A840PP60"/>
<protein>
    <submittedName>
        <fullName evidence="1">Uncharacterized protein</fullName>
    </submittedName>
</protein>
<comment type="caution">
    <text evidence="1">The sequence shown here is derived from an EMBL/GenBank/DDBJ whole genome shotgun (WGS) entry which is preliminary data.</text>
</comment>
<dbReference type="EMBL" id="JACHGN010000025">
    <property type="protein sequence ID" value="MBB5138857.1"/>
    <property type="molecule type" value="Genomic_DNA"/>
</dbReference>
<gene>
    <name evidence="1" type="ORF">HNP84_008615</name>
</gene>
<proteinExistence type="predicted"/>
<dbReference type="RefSeq" id="WP_185055708.1">
    <property type="nucleotide sequence ID" value="NZ_BAABIX010000069.1"/>
</dbReference>
<sequence length="92" mass="10550">MEAAFRLQQSLVARGIAADVNDGYGRAVVSVWAGLTVWTDGTAFWWRKRWNRERERYIYAAHAADDPERAARRVAFRYAYLRRNGGGCGCQH</sequence>
<evidence type="ECO:0000313" key="2">
    <source>
        <dbReference type="Proteomes" id="UP000578449"/>
    </source>
</evidence>
<dbReference type="Proteomes" id="UP000578449">
    <property type="component" value="Unassembled WGS sequence"/>
</dbReference>